<evidence type="ECO:0000256" key="1">
    <source>
        <dbReference type="SAM" id="MobiDB-lite"/>
    </source>
</evidence>
<dbReference type="Pfam" id="PF01732">
    <property type="entry name" value="Mycop_pep_DUF31"/>
    <property type="match status" value="1"/>
</dbReference>
<dbReference type="InterPro" id="IPR022381">
    <property type="entry name" value="Uncharacterised_MG067"/>
</dbReference>
<dbReference type="EMBL" id="CP148067">
    <property type="protein sequence ID" value="WXL29149.1"/>
    <property type="molecule type" value="Genomic_DNA"/>
</dbReference>
<evidence type="ECO:0000313" key="4">
    <source>
        <dbReference type="EMBL" id="WXL29149.1"/>
    </source>
</evidence>
<keyword evidence="2" id="KW-0732">Signal</keyword>
<evidence type="ECO:0000259" key="3">
    <source>
        <dbReference type="Pfam" id="PF01732"/>
    </source>
</evidence>
<evidence type="ECO:0000313" key="5">
    <source>
        <dbReference type="Proteomes" id="UP001477443"/>
    </source>
</evidence>
<dbReference type="PRINTS" id="PR00840">
    <property type="entry name" value="Y06768FAMILY"/>
</dbReference>
<feature type="signal peptide" evidence="2">
    <location>
        <begin position="1"/>
        <end position="27"/>
    </location>
</feature>
<feature type="region of interest" description="Disordered" evidence="1">
    <location>
        <begin position="40"/>
        <end position="104"/>
    </location>
</feature>
<feature type="domain" description="DUF31" evidence="3">
    <location>
        <begin position="139"/>
        <end position="529"/>
    </location>
</feature>
<dbReference type="InterPro" id="IPR022382">
    <property type="entry name" value="Mycoplasma_peptidase_DUF31"/>
</dbReference>
<dbReference type="NCBIfam" id="NF045841">
    <property type="entry name" value="Ig_SerProt_MIP"/>
    <property type="match status" value="1"/>
</dbReference>
<name>A0ABZ2RXY3_9BACT</name>
<keyword evidence="5" id="KW-1185">Reference proteome</keyword>
<organism evidence="4 5">
    <name type="scientific">Mycoplasmopsis felifaucium</name>
    <dbReference type="NCBI Taxonomy" id="35768"/>
    <lineage>
        <taxon>Bacteria</taxon>
        <taxon>Bacillati</taxon>
        <taxon>Mycoplasmatota</taxon>
        <taxon>Mycoplasmoidales</taxon>
        <taxon>Metamycoplasmataceae</taxon>
        <taxon>Mycoplasmopsis</taxon>
    </lineage>
</organism>
<feature type="compositionally biased region" description="Basic and acidic residues" evidence="1">
    <location>
        <begin position="83"/>
        <end position="96"/>
    </location>
</feature>
<feature type="compositionally biased region" description="Low complexity" evidence="1">
    <location>
        <begin position="44"/>
        <end position="66"/>
    </location>
</feature>
<evidence type="ECO:0000256" key="2">
    <source>
        <dbReference type="SAM" id="SignalP"/>
    </source>
</evidence>
<gene>
    <name evidence="4" type="ORF">WG617_00640</name>
</gene>
<feature type="chain" id="PRO_5046096017" evidence="2">
    <location>
        <begin position="28"/>
        <end position="611"/>
    </location>
</feature>
<reference evidence="4" key="1">
    <citation type="submission" date="2024-03" db="EMBL/GenBank/DDBJ databases">
        <title>Complete genome sequence of Mycoplasma felifaucium Z921 isolated from the trachea of a cheetah.</title>
        <authorList>
            <person name="Spergser J."/>
        </authorList>
    </citation>
    <scope>NUCLEOTIDE SEQUENCE [LARGE SCALE GENOMIC DNA]</scope>
    <source>
        <strain evidence="4">Z921</strain>
    </source>
</reference>
<proteinExistence type="predicted"/>
<protein>
    <submittedName>
        <fullName evidence="4">DUF31 family protein</fullName>
    </submittedName>
</protein>
<accession>A0ABZ2RXY3</accession>
<sequence>MKKILKKLKLPLLGILSIAFLPIVASSCDKTDNSQIVNNTATSAENDNTVENTTANNTAGNNNENSTESKPEENKTPAQIESNKSEAENKNTETAKEPTQPNLGNPTDIFEHIKKMQEQQIKKHSYNTDISKFTQVDRNTIYKELFDRTLAIKFGTDLDPNKTNSSTSSFLASSAGTSWLLDYHKYNENKYKLFFATNLHVVSMLSNTNEFESLNYKDPRGYKTIGISFGKADTFTGDTFEIKPNGTTTNHQTKWIANQEEFKNASYSDNGAFNTEVVAKTAISNPKLVFAGFDFIDRSYLNEFQEDLKKQVQDEFNNLSQDDQNDKDSKYWIYNHYLKTKEFIPLYTDFAVFEVDVDLSLLGNNYAQWFKDAINGLNRYLARLQNTPILPNQNKDVSSYMQTVDYASAYNNNDNQNLQSSKYTYVLGYPGTSTSGMSVLDYNNPAERYDANITTYNQSPSNDKAFNLPIGRYNEKISFSQLNPYTSVFGRVLGDHYGYVFQNNFSSLTYGSSGSLVYNEFGQMVGIHSLVDANASLGDLTRNAYFTPFLLSNDAELSNNKVIKAYNLIDGTDKSKYPAQTHSYRENLKVLYSNGFGDNSFTTALFVNGFK</sequence>
<dbReference type="Proteomes" id="UP001477443">
    <property type="component" value="Chromosome"/>
</dbReference>
<dbReference type="PROSITE" id="PS51257">
    <property type="entry name" value="PROKAR_LIPOPROTEIN"/>
    <property type="match status" value="1"/>
</dbReference>
<dbReference type="RefSeq" id="WP_338822757.1">
    <property type="nucleotide sequence ID" value="NZ_CP148067.1"/>
</dbReference>